<keyword evidence="2" id="KW-0812">Transmembrane</keyword>
<evidence type="ECO:0000313" key="4">
    <source>
        <dbReference type="EMBL" id="MBP2183228.1"/>
    </source>
</evidence>
<gene>
    <name evidence="4" type="ORF">JOM49_004754</name>
</gene>
<protein>
    <submittedName>
        <fullName evidence="4">O-acetyl-ADP-ribose deacetylase (Regulator of RNase III)</fullName>
    </submittedName>
</protein>
<feature type="coiled-coil region" evidence="1">
    <location>
        <begin position="302"/>
        <end position="336"/>
    </location>
</feature>
<accession>A0ABS4PUW6</accession>
<proteinExistence type="predicted"/>
<dbReference type="PANTHER" id="PTHR22674">
    <property type="entry name" value="NTPASE, KAP FAMILY P-LOOP DOMAIN-CONTAINING 1"/>
    <property type="match status" value="1"/>
</dbReference>
<dbReference type="InterPro" id="IPR011646">
    <property type="entry name" value="KAP_P-loop"/>
</dbReference>
<sequence>MTAPDEEERLGQIGSVVCSVVRTERPWDLGLDALVIPVGGGLGELGEALAEHYPDIGWEAVPFGSITPIAPWTMHLPGPGPRLAIFVASGSSGDPERGNAAKATAAAITTARRSGVAALGMPLLSSGRLGNPPALAAGAVVPAAVAALAEQTGLPLRRLVFFAKSRKATDAIRETFAGLGEDRVAPEELAGGVSRDLVDPNRGIPLGEDQLGVAAYVSMLATVIADPATPLPLSVGVFGEWGSGKSFFMGLLRAEVDRLASQDIVQIGFNAWHYADSDLWASLGDEIFRQLAGVDAKSPERAERIRAELSERLDQRRQLEAETQEARETAAELQSEVDSAIAGRERSARLLIKALRNSSAFKDRVDRLWSRLGVTDEAEQGKLLAEQLRGSLDDAAVLRRMPGERHGKLALVLAAVVLVAAFLVPLAWEWLAGAAALFTLFAGTGITVLSRVRSGLRDLRELSEDLHTGITDAAEQELPEQLQALRAAEAEQRVAEAQLAEVVAQVGALGRQLTRLTPGHRLYTFLADRARSDSYAGNLGVISTIRKDFEQLVKLMAEWRESPDDGVTPRRPVDRIVLYIDDLDRCSPRQVVEVLQAVHLLLAFELFVVVVGVDPRWLLRALRSHYAEILADGEGDARVTPEDYLEKIVNIPLVLPGLAPDGMSRLLRSLVRTEQAAPAAVRKTGRVPDEATIEVEAGSEVDIQRQATPAAEPRPLTEAELDLLSTLDSLVGTPREAKRLVNLYRMVRATRDLSMASRFLGQDGEPGEYQAVVLLLALLTAHARLLCPVLDTRPEPARGIRGGLVHRDPSSSWAQFVADLGLQQDGTGWMNPVAGPIEDDRLDDWRHLHAGLLRVSDAVALPDVSALQLWAPRIRRFSYVLVPRPGQRR</sequence>
<feature type="domain" description="KAP NTPase" evidence="3">
    <location>
        <begin position="574"/>
        <end position="748"/>
    </location>
</feature>
<keyword evidence="5" id="KW-1185">Reference proteome</keyword>
<comment type="caution">
    <text evidence="4">The sequence shown here is derived from an EMBL/GenBank/DDBJ whole genome shotgun (WGS) entry which is preliminary data.</text>
</comment>
<keyword evidence="2" id="KW-1133">Transmembrane helix</keyword>
<dbReference type="RefSeq" id="WP_209666427.1">
    <property type="nucleotide sequence ID" value="NZ_JAGGMS010000001.1"/>
</dbReference>
<dbReference type="Proteomes" id="UP000741013">
    <property type="component" value="Unassembled WGS sequence"/>
</dbReference>
<reference evidence="4 5" key="1">
    <citation type="submission" date="2021-03" db="EMBL/GenBank/DDBJ databases">
        <title>Sequencing the genomes of 1000 actinobacteria strains.</title>
        <authorList>
            <person name="Klenk H.-P."/>
        </authorList>
    </citation>
    <scope>NUCLEOTIDE SEQUENCE [LARGE SCALE GENOMIC DNA]</scope>
    <source>
        <strain evidence="4 5">DSM 45510</strain>
    </source>
</reference>
<dbReference type="InterPro" id="IPR052754">
    <property type="entry name" value="NTPase_KAP_P-loop"/>
</dbReference>
<evidence type="ECO:0000256" key="2">
    <source>
        <dbReference type="SAM" id="Phobius"/>
    </source>
</evidence>
<feature type="domain" description="KAP NTPase" evidence="3">
    <location>
        <begin position="215"/>
        <end position="291"/>
    </location>
</feature>
<keyword evidence="2" id="KW-0472">Membrane</keyword>
<feature type="transmembrane region" description="Helical" evidence="2">
    <location>
        <begin position="409"/>
        <end position="428"/>
    </location>
</feature>
<evidence type="ECO:0000259" key="3">
    <source>
        <dbReference type="Pfam" id="PF07693"/>
    </source>
</evidence>
<name>A0ABS4PUW6_9PSEU</name>
<dbReference type="EMBL" id="JAGGMS010000001">
    <property type="protein sequence ID" value="MBP2183228.1"/>
    <property type="molecule type" value="Genomic_DNA"/>
</dbReference>
<dbReference type="PANTHER" id="PTHR22674:SF6">
    <property type="entry name" value="NTPASE KAP FAMILY P-LOOP DOMAIN-CONTAINING PROTEIN 1"/>
    <property type="match status" value="1"/>
</dbReference>
<feature type="transmembrane region" description="Helical" evidence="2">
    <location>
        <begin position="434"/>
        <end position="452"/>
    </location>
</feature>
<evidence type="ECO:0000313" key="5">
    <source>
        <dbReference type="Proteomes" id="UP000741013"/>
    </source>
</evidence>
<evidence type="ECO:0000256" key="1">
    <source>
        <dbReference type="SAM" id="Coils"/>
    </source>
</evidence>
<dbReference type="Pfam" id="PF07693">
    <property type="entry name" value="KAP_NTPase"/>
    <property type="match status" value="2"/>
</dbReference>
<feature type="coiled-coil region" evidence="1">
    <location>
        <begin position="471"/>
        <end position="505"/>
    </location>
</feature>
<organism evidence="4 5">
    <name type="scientific">Amycolatopsis magusensis</name>
    <dbReference type="NCBI Taxonomy" id="882444"/>
    <lineage>
        <taxon>Bacteria</taxon>
        <taxon>Bacillati</taxon>
        <taxon>Actinomycetota</taxon>
        <taxon>Actinomycetes</taxon>
        <taxon>Pseudonocardiales</taxon>
        <taxon>Pseudonocardiaceae</taxon>
        <taxon>Amycolatopsis</taxon>
    </lineage>
</organism>
<keyword evidence="1" id="KW-0175">Coiled coil</keyword>